<feature type="signal peptide" evidence="1">
    <location>
        <begin position="1"/>
        <end position="19"/>
    </location>
</feature>
<dbReference type="OrthoDB" id="273181at2759"/>
<evidence type="ECO:0000313" key="4">
    <source>
        <dbReference type="Proteomes" id="UP000266841"/>
    </source>
</evidence>
<evidence type="ECO:0000313" key="3">
    <source>
        <dbReference type="EMBL" id="EJK58655.1"/>
    </source>
</evidence>
<dbReference type="SUPFAM" id="SSF50156">
    <property type="entry name" value="PDZ domain-like"/>
    <property type="match status" value="1"/>
</dbReference>
<gene>
    <name evidence="3" type="ORF">THAOC_21205</name>
</gene>
<dbReference type="InterPro" id="IPR001478">
    <property type="entry name" value="PDZ"/>
</dbReference>
<feature type="chain" id="PRO_5003837427" description="PDZ domain-containing protein" evidence="1">
    <location>
        <begin position="20"/>
        <end position="206"/>
    </location>
</feature>
<accession>K0S034</accession>
<reference evidence="3 4" key="1">
    <citation type="journal article" date="2012" name="Genome Biol.">
        <title>Genome and low-iron response of an oceanic diatom adapted to chronic iron limitation.</title>
        <authorList>
            <person name="Lommer M."/>
            <person name="Specht M."/>
            <person name="Roy A.S."/>
            <person name="Kraemer L."/>
            <person name="Andreson R."/>
            <person name="Gutowska M.A."/>
            <person name="Wolf J."/>
            <person name="Bergner S.V."/>
            <person name="Schilhabel M.B."/>
            <person name="Klostermeier U.C."/>
            <person name="Beiko R.G."/>
            <person name="Rosenstiel P."/>
            <person name="Hippler M."/>
            <person name="Laroche J."/>
        </authorList>
    </citation>
    <scope>NUCLEOTIDE SEQUENCE [LARGE SCALE GENOMIC DNA]</scope>
    <source>
        <strain evidence="3 4">CCMP1005</strain>
    </source>
</reference>
<dbReference type="EMBL" id="AGNL01024603">
    <property type="protein sequence ID" value="EJK58655.1"/>
    <property type="molecule type" value="Genomic_DNA"/>
</dbReference>
<feature type="domain" description="PDZ" evidence="2">
    <location>
        <begin position="92"/>
        <end position="137"/>
    </location>
</feature>
<evidence type="ECO:0000259" key="2">
    <source>
        <dbReference type="Pfam" id="PF00595"/>
    </source>
</evidence>
<name>K0S034_THAOC</name>
<dbReference type="Proteomes" id="UP000266841">
    <property type="component" value="Unassembled WGS sequence"/>
</dbReference>
<keyword evidence="4" id="KW-1185">Reference proteome</keyword>
<protein>
    <recommendedName>
        <fullName evidence="2">PDZ domain-containing protein</fullName>
    </recommendedName>
</protein>
<evidence type="ECO:0000256" key="1">
    <source>
        <dbReference type="SAM" id="SignalP"/>
    </source>
</evidence>
<sequence>MRSVAPLAAACLLATRASGFTAAARGRSAPPTALPAKNGIWNTGNDFGKGDFRFYDDLESFMAPFPPEDREEFPQYFKLPEGVYEVKLATPCGIVFEEVEAGRGVYVQDLVEGGSADRQGVIRKDDVLVGITAVQIAGAKWERRMLPCRYFGFDMVVGAIGSNEPKWGCENVVMLMERPGEADSEEVDKWLEYFEPPPDTPWKLSQ</sequence>
<dbReference type="Gene3D" id="2.30.42.10">
    <property type="match status" value="1"/>
</dbReference>
<dbReference type="OMA" id="RPDEANT"/>
<dbReference type="Pfam" id="PF00595">
    <property type="entry name" value="PDZ"/>
    <property type="match status" value="1"/>
</dbReference>
<proteinExistence type="predicted"/>
<comment type="caution">
    <text evidence="3">The sequence shown here is derived from an EMBL/GenBank/DDBJ whole genome shotgun (WGS) entry which is preliminary data.</text>
</comment>
<organism evidence="3 4">
    <name type="scientific">Thalassiosira oceanica</name>
    <name type="common">Marine diatom</name>
    <dbReference type="NCBI Taxonomy" id="159749"/>
    <lineage>
        <taxon>Eukaryota</taxon>
        <taxon>Sar</taxon>
        <taxon>Stramenopiles</taxon>
        <taxon>Ochrophyta</taxon>
        <taxon>Bacillariophyta</taxon>
        <taxon>Coscinodiscophyceae</taxon>
        <taxon>Thalassiosirophycidae</taxon>
        <taxon>Thalassiosirales</taxon>
        <taxon>Thalassiosiraceae</taxon>
        <taxon>Thalassiosira</taxon>
    </lineage>
</organism>
<keyword evidence="1" id="KW-0732">Signal</keyword>
<dbReference type="eggNOG" id="ENOG502S2IK">
    <property type="taxonomic scope" value="Eukaryota"/>
</dbReference>
<dbReference type="InterPro" id="IPR036034">
    <property type="entry name" value="PDZ_sf"/>
</dbReference>
<dbReference type="AlphaFoldDB" id="K0S034"/>